<dbReference type="InterPro" id="IPR014982">
    <property type="entry name" value="GSCFA"/>
</dbReference>
<dbReference type="GO" id="GO:0016787">
    <property type="term" value="F:hydrolase activity"/>
    <property type="evidence" value="ECO:0007669"/>
    <property type="project" value="UniProtKB-KW"/>
</dbReference>
<accession>A0ABV7FSD6</accession>
<organism evidence="2 3">
    <name type="scientific">Agaribacter flavus</name>
    <dbReference type="NCBI Taxonomy" id="1902781"/>
    <lineage>
        <taxon>Bacteria</taxon>
        <taxon>Pseudomonadati</taxon>
        <taxon>Pseudomonadota</taxon>
        <taxon>Gammaproteobacteria</taxon>
        <taxon>Alteromonadales</taxon>
        <taxon>Alteromonadaceae</taxon>
        <taxon>Agaribacter</taxon>
    </lineage>
</organism>
<gene>
    <name evidence="2" type="ORF">ACFOHL_11645</name>
</gene>
<keyword evidence="2" id="KW-0378">Hydrolase</keyword>
<dbReference type="EMBL" id="JBHRSW010000018">
    <property type="protein sequence ID" value="MFC3122274.1"/>
    <property type="molecule type" value="Genomic_DNA"/>
</dbReference>
<dbReference type="Proteomes" id="UP001595478">
    <property type="component" value="Unassembled WGS sequence"/>
</dbReference>
<sequence>MNPYNELPPCAFWKTAVAQKSMFDISELWQPKFKILPEDKVASYGSCFAQHIGKALQNRGFSWFISEPAPFGLSEQSKTNFNFDVFSSRTGNIYTTSLLNQWVRWSVQPDTIPCESWCISNRYYDPFRPAIEPNGFLSHEEMESSRKQTLRAFYESIAKADYFVFTLGLTESWFNSVEGYEYPMCPGTVAGTFDDNTHGFRNQQFNFVLKQLVEALELMRTFNSNLKFILTVSPVPLTATKSGKHVLTATMQSKSILRAVAGQLADNRAYVDYFPSYEIVNSPVFKGSFFEPNLRSVNPYGVNFVMDMFFSCLRAKFGDYARFDAKNSVLANQKNACEEELLDAFGGSAK</sequence>
<proteinExistence type="predicted"/>
<keyword evidence="3" id="KW-1185">Reference proteome</keyword>
<protein>
    <submittedName>
        <fullName evidence="2">GSCFA domain-containing protein</fullName>
        <ecNumber evidence="2">3.1.-.-</ecNumber>
    </submittedName>
</protein>
<comment type="caution">
    <text evidence="2">The sequence shown here is derived from an EMBL/GenBank/DDBJ whole genome shotgun (WGS) entry which is preliminary data.</text>
</comment>
<evidence type="ECO:0000313" key="2">
    <source>
        <dbReference type="EMBL" id="MFC3122274.1"/>
    </source>
</evidence>
<name>A0ABV7FSD6_9ALTE</name>
<dbReference type="EC" id="3.1.-.-" evidence="2"/>
<evidence type="ECO:0000259" key="1">
    <source>
        <dbReference type="Pfam" id="PF08885"/>
    </source>
</evidence>
<reference evidence="3" key="1">
    <citation type="journal article" date="2019" name="Int. J. Syst. Evol. Microbiol.">
        <title>The Global Catalogue of Microorganisms (GCM) 10K type strain sequencing project: providing services to taxonomists for standard genome sequencing and annotation.</title>
        <authorList>
            <consortium name="The Broad Institute Genomics Platform"/>
            <consortium name="The Broad Institute Genome Sequencing Center for Infectious Disease"/>
            <person name="Wu L."/>
            <person name="Ma J."/>
        </authorList>
    </citation>
    <scope>NUCLEOTIDE SEQUENCE [LARGE SCALE GENOMIC DNA]</scope>
    <source>
        <strain evidence="3">KCTC 52473</strain>
    </source>
</reference>
<dbReference type="RefSeq" id="WP_376920405.1">
    <property type="nucleotide sequence ID" value="NZ_JBHRSW010000018.1"/>
</dbReference>
<evidence type="ECO:0000313" key="3">
    <source>
        <dbReference type="Proteomes" id="UP001595478"/>
    </source>
</evidence>
<feature type="domain" description="GSCFA" evidence="1">
    <location>
        <begin position="40"/>
        <end position="309"/>
    </location>
</feature>
<dbReference type="Pfam" id="PF08885">
    <property type="entry name" value="GSCFA"/>
    <property type="match status" value="1"/>
</dbReference>